<proteinExistence type="predicted"/>
<comment type="caution">
    <text evidence="3">The sequence shown here is derived from an EMBL/GenBank/DDBJ whole genome shotgun (WGS) entry which is preliminary data.</text>
</comment>
<keyword evidence="4" id="KW-1185">Reference proteome</keyword>
<dbReference type="Proteomes" id="UP000297613">
    <property type="component" value="Unassembled WGS sequence"/>
</dbReference>
<protein>
    <submittedName>
        <fullName evidence="3">Uncharacterized protein</fullName>
    </submittedName>
</protein>
<evidence type="ECO:0000313" key="2">
    <source>
        <dbReference type="EMBL" id="RHX81345.1"/>
    </source>
</evidence>
<feature type="region of interest" description="Disordered" evidence="1">
    <location>
        <begin position="39"/>
        <end position="59"/>
    </location>
</feature>
<dbReference type="AlphaFoldDB" id="A0A5F2BPF4"/>
<reference evidence="3 5" key="3">
    <citation type="journal article" date="2019" name="PLoS Negl. Trop. Dis.">
        <title>Revisiting the worldwide diversity of Leptospira species in the environment.</title>
        <authorList>
            <person name="Vincent A.T."/>
            <person name="Schiettekatte O."/>
            <person name="Bourhy P."/>
            <person name="Veyrier F.J."/>
            <person name="Picardeau M."/>
        </authorList>
    </citation>
    <scope>NUCLEOTIDE SEQUENCE [LARGE SCALE GENOMIC DNA]</scope>
    <source>
        <strain evidence="3 5">201702445</strain>
    </source>
</reference>
<reference evidence="4" key="1">
    <citation type="submission" date="2018-05" db="EMBL/GenBank/DDBJ databases">
        <title>Leptospira yasudae sp. nov. and Leptospira stimsonii sp. nov., two pathogenic species of the genus Leptospira isolated from environmental sources.</title>
        <authorList>
            <person name="Casanovas-Massana A."/>
            <person name="Hamond C."/>
            <person name="Santos L.A."/>
            <person name="Hacker K.P."/>
            <person name="Balassiano I."/>
            <person name="Medeiros M.A."/>
            <person name="Reis M.G."/>
            <person name="Ko A.I."/>
            <person name="Wunder E.A."/>
        </authorList>
    </citation>
    <scope>NUCLEOTIDE SEQUENCE [LARGE SCALE GENOMIC DNA]</scope>
    <source>
        <strain evidence="4">B21</strain>
    </source>
</reference>
<evidence type="ECO:0000313" key="3">
    <source>
        <dbReference type="EMBL" id="TGL85906.1"/>
    </source>
</evidence>
<accession>A0A418ABQ5</accession>
<dbReference type="EMBL" id="RQGM01000024">
    <property type="protein sequence ID" value="TGL85906.1"/>
    <property type="molecule type" value="Genomic_DNA"/>
</dbReference>
<accession>A0A5F2BPF4</accession>
<dbReference type="EMBL" id="QHCR01000002">
    <property type="protein sequence ID" value="RHX81345.1"/>
    <property type="molecule type" value="Genomic_DNA"/>
</dbReference>
<sequence length="59" mass="7039">MLDSWNQSPMREVKRIKSEKNLEICFPFADPMKKLKLPLNEKPSEKSENYLDSLTVERR</sequence>
<evidence type="ECO:0000313" key="4">
    <source>
        <dbReference type="Proteomes" id="UP000285569"/>
    </source>
</evidence>
<evidence type="ECO:0000313" key="5">
    <source>
        <dbReference type="Proteomes" id="UP000297613"/>
    </source>
</evidence>
<name>A0A5F2BPF4_9LEPT</name>
<feature type="compositionally biased region" description="Basic and acidic residues" evidence="1">
    <location>
        <begin position="42"/>
        <end position="59"/>
    </location>
</feature>
<organism evidence="3 5">
    <name type="scientific">Leptospira yasudae</name>
    <dbReference type="NCBI Taxonomy" id="2202201"/>
    <lineage>
        <taxon>Bacteria</taxon>
        <taxon>Pseudomonadati</taxon>
        <taxon>Spirochaetota</taxon>
        <taxon>Spirochaetia</taxon>
        <taxon>Leptospirales</taxon>
        <taxon>Leptospiraceae</taxon>
        <taxon>Leptospira</taxon>
    </lineage>
</organism>
<dbReference type="Proteomes" id="UP000285569">
    <property type="component" value="Unassembled WGS sequence"/>
</dbReference>
<evidence type="ECO:0000256" key="1">
    <source>
        <dbReference type="SAM" id="MobiDB-lite"/>
    </source>
</evidence>
<reference evidence="2" key="2">
    <citation type="submission" date="2018-05" db="EMBL/GenBank/DDBJ databases">
        <authorList>
            <person name="Casanovas-Massana A."/>
            <person name="Santos L.A."/>
            <person name="Wunder E.A."/>
        </authorList>
    </citation>
    <scope>NUCLEOTIDE SEQUENCE</scope>
    <source>
        <strain evidence="2">B21</strain>
    </source>
</reference>
<gene>
    <name evidence="2" type="ORF">DLM77_04385</name>
    <name evidence="3" type="ORF">EHQ83_06620</name>
</gene>
<reference evidence="2 4" key="4">
    <citation type="journal article" date="2020" name="Int. J. Syst. Evol. Microbiol.">
        <title>Leptospira yasudae sp. nov. and Leptospira stimsonii sp. nov., two new species of the pathogenic group isolated from environmental sources.</title>
        <authorList>
            <person name="Casanovas-Massana A."/>
            <person name="Hamond C."/>
            <person name="Santos L.A."/>
            <person name="de Oliveira D."/>
            <person name="Hacker K.P."/>
            <person name="Balassiano I."/>
            <person name="Costa F."/>
            <person name="Medeiros M.A."/>
            <person name="Reis M.G."/>
            <person name="Ko A.I."/>
            <person name="Wunder E.A."/>
        </authorList>
    </citation>
    <scope>NUCLEOTIDE SEQUENCE [LARGE SCALE GENOMIC DNA]</scope>
    <source>
        <strain evidence="2 4">B21</strain>
    </source>
</reference>